<organism evidence="11 12">
    <name type="scientific">Karstenula rhodostoma CBS 690.94</name>
    <dbReference type="NCBI Taxonomy" id="1392251"/>
    <lineage>
        <taxon>Eukaryota</taxon>
        <taxon>Fungi</taxon>
        <taxon>Dikarya</taxon>
        <taxon>Ascomycota</taxon>
        <taxon>Pezizomycotina</taxon>
        <taxon>Dothideomycetes</taxon>
        <taxon>Pleosporomycetidae</taxon>
        <taxon>Pleosporales</taxon>
        <taxon>Massarineae</taxon>
        <taxon>Didymosphaeriaceae</taxon>
        <taxon>Karstenula</taxon>
    </lineage>
</organism>
<dbReference type="GO" id="GO:0006078">
    <property type="term" value="P:(1-&gt;6)-beta-D-glucan biosynthetic process"/>
    <property type="evidence" value="ECO:0007669"/>
    <property type="project" value="TreeGrafter"/>
</dbReference>
<dbReference type="SUPFAM" id="SSF49899">
    <property type="entry name" value="Concanavalin A-like lectins/glucanases"/>
    <property type="match status" value="1"/>
</dbReference>
<evidence type="ECO:0000256" key="6">
    <source>
        <dbReference type="ARBA" id="ARBA00023136"/>
    </source>
</evidence>
<keyword evidence="11" id="KW-0378">Hydrolase</keyword>
<evidence type="ECO:0000256" key="2">
    <source>
        <dbReference type="ARBA" id="ARBA00010962"/>
    </source>
</evidence>
<sequence>MDYSRYYDPFTHSARSSSVGRVSNPFSRVSLTNVPATATGSASAFFTPSASTTNLGKDSGTKEKAFLIDDRLGAPYEENDGLAWPLWDDDTEDDDAMHLPHPDDDKLFKVNWKERFSRENIVPTAGVILMIVGLFIVFIALPILTYMGIIAHVSGYEELSTTHPHKNDWAWVNDEKHTLFHGMRAGLVDPDTPAHAMRKTGELGDEYELVFSDEFNDPNRTFYEGDDPYFFAPDIWYGATGDLQWYDPDAVTTWDGVLEIQMDRFKNHGLDFRSGMLNSWNHLCFKGGIFEISMSLPGPAGVHGLWPGVWTLGNLGRPGFTATTDGTWPYTYQACDVGITPNQSDPSGISWLPGQRLPSCTCPGEDHPSPGTGRGAPEIDIAEVSVSYAEGKLPVATQSYQVAPFDIWYYPDYEFTAFPDQRLSYINYYTGGPFQQAISATTNLNHDWYDGKAYQRFSFEYVPGDQEGSHITWKVGGQTMFTLDGRALGPNGNIQARQISREPMSLVLNLGISNSWTWINWAELVFPTTLRVDYVRWYQKKGEKMVTCDPPGFETTKYIKEHIHAYTNPNFTRWDQTGYGWPKHKLNSDC</sequence>
<dbReference type="InterPro" id="IPR005629">
    <property type="entry name" value="Skn1/Kre6/Sbg1"/>
</dbReference>
<evidence type="ECO:0000256" key="1">
    <source>
        <dbReference type="ARBA" id="ARBA00004606"/>
    </source>
</evidence>
<proteinExistence type="inferred from homology"/>
<comment type="subcellular location">
    <subcellularLocation>
        <location evidence="1">Membrane</location>
        <topology evidence="1">Single-pass type II membrane protein</topology>
    </subcellularLocation>
</comment>
<evidence type="ECO:0000256" key="4">
    <source>
        <dbReference type="ARBA" id="ARBA00022968"/>
    </source>
</evidence>
<dbReference type="OrthoDB" id="412647at2759"/>
<dbReference type="Pfam" id="PF03935">
    <property type="entry name" value="SKN1_KRE6_Sbg1"/>
    <property type="match status" value="1"/>
</dbReference>
<accession>A0A9P4UGF9</accession>
<dbReference type="Proteomes" id="UP000799764">
    <property type="component" value="Unassembled WGS sequence"/>
</dbReference>
<keyword evidence="6 9" id="KW-0472">Membrane</keyword>
<keyword evidence="3 9" id="KW-0812">Transmembrane</keyword>
<gene>
    <name evidence="11" type="ORF">P171DRAFT_403900</name>
</gene>
<evidence type="ECO:0000256" key="7">
    <source>
        <dbReference type="ARBA" id="ARBA00023180"/>
    </source>
</evidence>
<keyword evidence="7" id="KW-0325">Glycoprotein</keyword>
<comment type="caution">
    <text evidence="11">The sequence shown here is derived from an EMBL/GenBank/DDBJ whole genome shotgun (WGS) entry which is preliminary data.</text>
</comment>
<dbReference type="InterPro" id="IPR013320">
    <property type="entry name" value="ConA-like_dom_sf"/>
</dbReference>
<evidence type="ECO:0000256" key="5">
    <source>
        <dbReference type="ARBA" id="ARBA00022989"/>
    </source>
</evidence>
<dbReference type="EMBL" id="MU001493">
    <property type="protein sequence ID" value="KAF2451054.1"/>
    <property type="molecule type" value="Genomic_DNA"/>
</dbReference>
<dbReference type="CDD" id="cd02180">
    <property type="entry name" value="GH16_fungal_KRE6_glucanase"/>
    <property type="match status" value="1"/>
</dbReference>
<comment type="similarity">
    <text evidence="2">Belongs to the SKN1/KRE6 family.</text>
</comment>
<protein>
    <submittedName>
        <fullName evidence="11">Glycoside hydrolase family 16 protein</fullName>
    </submittedName>
</protein>
<dbReference type="Gene3D" id="2.60.120.200">
    <property type="match status" value="1"/>
</dbReference>
<dbReference type="AlphaFoldDB" id="A0A9P4UGF9"/>
<dbReference type="PANTHER" id="PTHR31361:SF14">
    <property type="entry name" value="GH16 DOMAIN-CONTAINING PROTEIN"/>
    <property type="match status" value="1"/>
</dbReference>
<keyword evidence="12" id="KW-1185">Reference proteome</keyword>
<feature type="transmembrane region" description="Helical" evidence="9">
    <location>
        <begin position="121"/>
        <end position="144"/>
    </location>
</feature>
<dbReference type="GO" id="GO:0015926">
    <property type="term" value="F:glucosidase activity"/>
    <property type="evidence" value="ECO:0007669"/>
    <property type="project" value="TreeGrafter"/>
</dbReference>
<name>A0A9P4UGF9_9PLEO</name>
<dbReference type="GO" id="GO:0005789">
    <property type="term" value="C:endoplasmic reticulum membrane"/>
    <property type="evidence" value="ECO:0007669"/>
    <property type="project" value="TreeGrafter"/>
</dbReference>
<keyword evidence="5 9" id="KW-1133">Transmembrane helix</keyword>
<dbReference type="GO" id="GO:0031505">
    <property type="term" value="P:fungal-type cell wall organization"/>
    <property type="evidence" value="ECO:0007669"/>
    <property type="project" value="TreeGrafter"/>
</dbReference>
<evidence type="ECO:0000259" key="10">
    <source>
        <dbReference type="PROSITE" id="PS51762"/>
    </source>
</evidence>
<dbReference type="InterPro" id="IPR000757">
    <property type="entry name" value="Beta-glucanase-like"/>
</dbReference>
<dbReference type="PROSITE" id="PS51762">
    <property type="entry name" value="GH16_2"/>
    <property type="match status" value="1"/>
</dbReference>
<evidence type="ECO:0000313" key="12">
    <source>
        <dbReference type="Proteomes" id="UP000799764"/>
    </source>
</evidence>
<keyword evidence="4" id="KW-0735">Signal-anchor</keyword>
<evidence type="ECO:0000256" key="9">
    <source>
        <dbReference type="SAM" id="Phobius"/>
    </source>
</evidence>
<reference evidence="11" key="1">
    <citation type="journal article" date="2020" name="Stud. Mycol.">
        <title>101 Dothideomycetes genomes: a test case for predicting lifestyles and emergence of pathogens.</title>
        <authorList>
            <person name="Haridas S."/>
            <person name="Albert R."/>
            <person name="Binder M."/>
            <person name="Bloem J."/>
            <person name="Labutti K."/>
            <person name="Salamov A."/>
            <person name="Andreopoulos B."/>
            <person name="Baker S."/>
            <person name="Barry K."/>
            <person name="Bills G."/>
            <person name="Bluhm B."/>
            <person name="Cannon C."/>
            <person name="Castanera R."/>
            <person name="Culley D."/>
            <person name="Daum C."/>
            <person name="Ezra D."/>
            <person name="Gonzalez J."/>
            <person name="Henrissat B."/>
            <person name="Kuo A."/>
            <person name="Liang C."/>
            <person name="Lipzen A."/>
            <person name="Lutzoni F."/>
            <person name="Magnuson J."/>
            <person name="Mondo S."/>
            <person name="Nolan M."/>
            <person name="Ohm R."/>
            <person name="Pangilinan J."/>
            <person name="Park H.-J."/>
            <person name="Ramirez L."/>
            <person name="Alfaro M."/>
            <person name="Sun H."/>
            <person name="Tritt A."/>
            <person name="Yoshinaga Y."/>
            <person name="Zwiers L.-H."/>
            <person name="Turgeon B."/>
            <person name="Goodwin S."/>
            <person name="Spatafora J."/>
            <person name="Crous P."/>
            <person name="Grigoriev I."/>
        </authorList>
    </citation>
    <scope>NUCLEOTIDE SEQUENCE</scope>
    <source>
        <strain evidence="11">CBS 690.94</strain>
    </source>
</reference>
<dbReference type="GO" id="GO:0005886">
    <property type="term" value="C:plasma membrane"/>
    <property type="evidence" value="ECO:0007669"/>
    <property type="project" value="TreeGrafter"/>
</dbReference>
<feature type="domain" description="GH16" evidence="10">
    <location>
        <begin position="167"/>
        <end position="543"/>
    </location>
</feature>
<keyword evidence="8" id="KW-0961">Cell wall biogenesis/degradation</keyword>
<evidence type="ECO:0000256" key="3">
    <source>
        <dbReference type="ARBA" id="ARBA00022692"/>
    </source>
</evidence>
<evidence type="ECO:0000256" key="8">
    <source>
        <dbReference type="ARBA" id="ARBA00023316"/>
    </source>
</evidence>
<dbReference type="PANTHER" id="PTHR31361">
    <property type="entry name" value="BETA-GLUCAN SYNTHESIS-ASSOCIATED PROTEIN KRE6-RELATED"/>
    <property type="match status" value="1"/>
</dbReference>
<evidence type="ECO:0000313" key="11">
    <source>
        <dbReference type="EMBL" id="KAF2451054.1"/>
    </source>
</evidence>